<comment type="similarity">
    <text evidence="3 10">Belongs to the FPP/GGPP synthase family.</text>
</comment>
<dbReference type="GO" id="GO:0000287">
    <property type="term" value="F:magnesium ion binding"/>
    <property type="evidence" value="ECO:0007669"/>
    <property type="project" value="InterPro"/>
</dbReference>
<sequence length="359" mass="39976">MISKAKSVNAALDILVPLREPLTVQEAVRYSLLAGGKRVRPMLCIASCELVGGNEATAMPAACAVEMIHTSSLIHDDLPCMDNADLRRGKPTNHKVFGEDMAVLAGDALLALAFEHMTVVSSGFVPPERMIRAVAELARAIGTTGLVAGQMIDLASERLNPHDAGLERLDVKQVLERFKIIAKGDKQLTEWARTGHVPTFDEYMKVGLMTAGMDNYATYCFIGMEDINEKEAVEWLNSNPLIIEALNVLFRIANDIGTYKTEMNRGEVANGLNCYMKQYGVTKEEASRELRKMYNDNKKVVMEEFMNSHDHVARQVLLRCLNFARLMDVFYTEGDGYTEPKGKIEHFMTSLYVHPIPLS</sequence>
<dbReference type="SUPFAM" id="SSF48576">
    <property type="entry name" value="Terpenoid synthases"/>
    <property type="match status" value="2"/>
</dbReference>
<dbReference type="Gene3D" id="1.10.600.10">
    <property type="entry name" value="Farnesyl Diphosphate Synthase"/>
    <property type="match status" value="1"/>
</dbReference>
<dbReference type="PROSITE" id="PS00723">
    <property type="entry name" value="POLYPRENYL_SYNTHASE_1"/>
    <property type="match status" value="1"/>
</dbReference>
<dbReference type="SFLD" id="SFLDS00005">
    <property type="entry name" value="Isoprenoid_Synthase_Type_I"/>
    <property type="match status" value="1"/>
</dbReference>
<keyword evidence="6" id="KW-0479">Metal-binding</keyword>
<evidence type="ECO:0000256" key="5">
    <source>
        <dbReference type="ARBA" id="ARBA00022640"/>
    </source>
</evidence>
<dbReference type="GO" id="GO:0010333">
    <property type="term" value="F:terpene synthase activity"/>
    <property type="evidence" value="ECO:0007669"/>
    <property type="project" value="InterPro"/>
</dbReference>
<dbReference type="Pfam" id="PF00348">
    <property type="entry name" value="polyprenyl_synt"/>
    <property type="match status" value="1"/>
</dbReference>
<dbReference type="GO" id="GO:0008299">
    <property type="term" value="P:isoprenoid biosynthetic process"/>
    <property type="evidence" value="ECO:0007669"/>
    <property type="project" value="InterPro"/>
</dbReference>
<reference evidence="12" key="1">
    <citation type="submission" date="2021-01" db="EMBL/GenBank/DDBJ databases">
        <authorList>
            <person name="Bezrukov I."/>
        </authorList>
    </citation>
    <scope>NUCLEOTIDE SEQUENCE</scope>
</reference>
<protein>
    <recommendedName>
        <fullName evidence="11">Terpene synthase metal-binding domain-containing protein</fullName>
    </recommendedName>
</protein>
<dbReference type="AlphaFoldDB" id="A0A8S1ZYZ6"/>
<evidence type="ECO:0000313" key="12">
    <source>
        <dbReference type="EMBL" id="CAE5967281.1"/>
    </source>
</evidence>
<evidence type="ECO:0000256" key="2">
    <source>
        <dbReference type="ARBA" id="ARBA00004229"/>
    </source>
</evidence>
<evidence type="ECO:0000256" key="8">
    <source>
        <dbReference type="ARBA" id="ARBA00022946"/>
    </source>
</evidence>
<dbReference type="InterPro" id="IPR008949">
    <property type="entry name" value="Isoprenoid_synthase_dom_sf"/>
</dbReference>
<dbReference type="Pfam" id="PF03936">
    <property type="entry name" value="Terpene_synth_C"/>
    <property type="match status" value="1"/>
</dbReference>
<comment type="cofactor">
    <cofactor evidence="1">
        <name>Mg(2+)</name>
        <dbReference type="ChEBI" id="CHEBI:18420"/>
    </cofactor>
</comment>
<keyword evidence="10" id="KW-0808">Transferase</keyword>
<keyword evidence="13" id="KW-1185">Reference proteome</keyword>
<evidence type="ECO:0000256" key="9">
    <source>
        <dbReference type="ARBA" id="ARBA00049609"/>
    </source>
</evidence>
<dbReference type="GO" id="GO:0009507">
    <property type="term" value="C:chloroplast"/>
    <property type="evidence" value="ECO:0007669"/>
    <property type="project" value="UniProtKB-SubCell"/>
</dbReference>
<evidence type="ECO:0000256" key="6">
    <source>
        <dbReference type="ARBA" id="ARBA00022723"/>
    </source>
</evidence>
<keyword evidence="8" id="KW-0809">Transit peptide</keyword>
<evidence type="ECO:0000256" key="3">
    <source>
        <dbReference type="ARBA" id="ARBA00006706"/>
    </source>
</evidence>
<gene>
    <name evidence="12" type="ORF">AARE701A_LOCUS7184</name>
</gene>
<comment type="subcellular location">
    <subcellularLocation>
        <location evidence="2">Plastid</location>
        <location evidence="2">Chloroplast</location>
    </subcellularLocation>
</comment>
<feature type="domain" description="Terpene synthase metal-binding" evidence="11">
    <location>
        <begin position="170"/>
        <end position="299"/>
    </location>
</feature>
<evidence type="ECO:0000256" key="4">
    <source>
        <dbReference type="ARBA" id="ARBA00022528"/>
    </source>
</evidence>
<dbReference type="InterPro" id="IPR033749">
    <property type="entry name" value="Polyprenyl_synt_CS"/>
</dbReference>
<evidence type="ECO:0000256" key="10">
    <source>
        <dbReference type="RuleBase" id="RU004466"/>
    </source>
</evidence>
<evidence type="ECO:0000256" key="7">
    <source>
        <dbReference type="ARBA" id="ARBA00022842"/>
    </source>
</evidence>
<evidence type="ECO:0000313" key="13">
    <source>
        <dbReference type="Proteomes" id="UP000682877"/>
    </source>
</evidence>
<organism evidence="12 13">
    <name type="scientific">Arabidopsis arenosa</name>
    <name type="common">Sand rock-cress</name>
    <name type="synonym">Cardaminopsis arenosa</name>
    <dbReference type="NCBI Taxonomy" id="38785"/>
    <lineage>
        <taxon>Eukaryota</taxon>
        <taxon>Viridiplantae</taxon>
        <taxon>Streptophyta</taxon>
        <taxon>Embryophyta</taxon>
        <taxon>Tracheophyta</taxon>
        <taxon>Spermatophyta</taxon>
        <taxon>Magnoliopsida</taxon>
        <taxon>eudicotyledons</taxon>
        <taxon>Gunneridae</taxon>
        <taxon>Pentapetalae</taxon>
        <taxon>rosids</taxon>
        <taxon>malvids</taxon>
        <taxon>Brassicales</taxon>
        <taxon>Brassicaceae</taxon>
        <taxon>Camelineae</taxon>
        <taxon>Arabidopsis</taxon>
    </lineage>
</organism>
<evidence type="ECO:0000259" key="11">
    <source>
        <dbReference type="Pfam" id="PF03936"/>
    </source>
</evidence>
<dbReference type="GO" id="GO:0004311">
    <property type="term" value="F:geranylgeranyl diphosphate synthase activity"/>
    <property type="evidence" value="ECO:0007669"/>
    <property type="project" value="TreeGrafter"/>
</dbReference>
<accession>A0A8S1ZYZ6</accession>
<proteinExistence type="inferred from homology"/>
<dbReference type="Proteomes" id="UP000682877">
    <property type="component" value="Chromosome 3"/>
</dbReference>
<comment type="function">
    <text evidence="9">Catalyzes the trans-addition of the three molecules of IPP onto DMAPP to form geranylgeranyl pyrophosphate.</text>
</comment>
<dbReference type="EMBL" id="LR999453">
    <property type="protein sequence ID" value="CAE5967281.1"/>
    <property type="molecule type" value="Genomic_DNA"/>
</dbReference>
<name>A0A8S1ZYZ6_ARAAE</name>
<dbReference type="PANTHER" id="PTHR43281:SF11">
    <property type="entry name" value="GERANYLGERANYL PYROPHOSPHATE SYNTHASE 11, CHLOROPLASTIC-RELATED"/>
    <property type="match status" value="1"/>
</dbReference>
<dbReference type="InterPro" id="IPR005630">
    <property type="entry name" value="Terpene_synthase_metal-bd"/>
</dbReference>
<keyword evidence="5" id="KW-0934">Plastid</keyword>
<evidence type="ECO:0000256" key="1">
    <source>
        <dbReference type="ARBA" id="ARBA00001946"/>
    </source>
</evidence>
<keyword evidence="4" id="KW-0150">Chloroplast</keyword>
<dbReference type="InterPro" id="IPR000092">
    <property type="entry name" value="Polyprenyl_synt"/>
</dbReference>
<dbReference type="PANTHER" id="PTHR43281">
    <property type="entry name" value="FARNESYL DIPHOSPHATE SYNTHASE"/>
    <property type="match status" value="1"/>
</dbReference>
<keyword evidence="7" id="KW-0460">Magnesium</keyword>